<evidence type="ECO:0000259" key="8">
    <source>
        <dbReference type="SMART" id="SM00881"/>
    </source>
</evidence>
<dbReference type="InterPro" id="IPR009718">
    <property type="entry name" value="Rex_DNA-bd_C_dom"/>
</dbReference>
<feature type="DNA-binding region" description="H-T-H motif" evidence="7">
    <location>
        <begin position="20"/>
        <end position="59"/>
    </location>
</feature>
<keyword evidence="4 7" id="KW-0520">NAD</keyword>
<dbReference type="GO" id="GO:0051775">
    <property type="term" value="P:response to redox state"/>
    <property type="evidence" value="ECO:0007669"/>
    <property type="project" value="InterPro"/>
</dbReference>
<dbReference type="InterPro" id="IPR036388">
    <property type="entry name" value="WH-like_DNA-bd_sf"/>
</dbReference>
<dbReference type="GO" id="GO:0003677">
    <property type="term" value="F:DNA binding"/>
    <property type="evidence" value="ECO:0007669"/>
    <property type="project" value="UniProtKB-UniRule"/>
</dbReference>
<comment type="subunit">
    <text evidence="7">Homodimer.</text>
</comment>
<comment type="similarity">
    <text evidence="7">Belongs to the transcriptional regulatory Rex family.</text>
</comment>
<dbReference type="PANTHER" id="PTHR35786:SF1">
    <property type="entry name" value="REDOX-SENSING TRANSCRIPTIONAL REPRESSOR REX 1"/>
    <property type="match status" value="1"/>
</dbReference>
<dbReference type="Gene3D" id="3.40.50.720">
    <property type="entry name" value="NAD(P)-binding Rossmann-like Domain"/>
    <property type="match status" value="1"/>
</dbReference>
<dbReference type="SUPFAM" id="SSF46785">
    <property type="entry name" value="Winged helix' DNA-binding domain"/>
    <property type="match status" value="1"/>
</dbReference>
<dbReference type="EMBL" id="SDOZ01000002">
    <property type="protein sequence ID" value="RXZ61722.1"/>
    <property type="molecule type" value="Genomic_DNA"/>
</dbReference>
<comment type="function">
    <text evidence="7">Modulates transcription in response to changes in cellular NADH/NAD(+) redox state.</text>
</comment>
<keyword evidence="6 7" id="KW-0804">Transcription</keyword>
<comment type="caution">
    <text evidence="9">The sequence shown here is derived from an EMBL/GenBank/DDBJ whole genome shotgun (WGS) entry which is preliminary data.</text>
</comment>
<keyword evidence="1 7" id="KW-0963">Cytoplasm</keyword>
<proteinExistence type="inferred from homology"/>
<sequence>MEVKKDNIGISKATIARLPAYLRYLKEKQAKGEKKASSTAIAEEMHLNAVQVRKDLALVSSVAGKPKLGFEITDLIEDINRFLGYDNTTDAVIVGVGGLGKALLGYGGFRNYGLNIVAAFDTAPKLIGKKISSVTVQSADKIQEFVRRQNVKIGIICVPKEFAQSVADELVEGGVRAIWNFAPAHLQLSEKIAVKNEDMAGSLAILSKRLEQILYNEK</sequence>
<dbReference type="Gene3D" id="1.10.10.10">
    <property type="entry name" value="Winged helix-like DNA-binding domain superfamily/Winged helix DNA-binding domain"/>
    <property type="match status" value="1"/>
</dbReference>
<dbReference type="NCBIfam" id="NF003995">
    <property type="entry name" value="PRK05472.2-4"/>
    <property type="match status" value="1"/>
</dbReference>
<keyword evidence="2 7" id="KW-0678">Repressor</keyword>
<protein>
    <recommendedName>
        <fullName evidence="7">Redox-sensing transcriptional repressor Rex</fullName>
    </recommendedName>
</protein>
<feature type="domain" description="CoA-binding" evidence="8">
    <location>
        <begin position="84"/>
        <end position="185"/>
    </location>
</feature>
<dbReference type="Pfam" id="PF06971">
    <property type="entry name" value="Put_DNA-bind_N"/>
    <property type="match status" value="1"/>
</dbReference>
<dbReference type="GO" id="GO:0005737">
    <property type="term" value="C:cytoplasm"/>
    <property type="evidence" value="ECO:0007669"/>
    <property type="project" value="UniProtKB-SubCell"/>
</dbReference>
<dbReference type="Pfam" id="PF02629">
    <property type="entry name" value="CoA_binding"/>
    <property type="match status" value="1"/>
</dbReference>
<feature type="binding site" evidence="7">
    <location>
        <begin position="95"/>
        <end position="100"/>
    </location>
    <ligand>
        <name>NAD(+)</name>
        <dbReference type="ChEBI" id="CHEBI:57540"/>
    </ligand>
</feature>
<dbReference type="RefSeq" id="WP_129224665.1">
    <property type="nucleotide sequence ID" value="NZ_SDOZ01000002.1"/>
</dbReference>
<dbReference type="HAMAP" id="MF_01131">
    <property type="entry name" value="Rex"/>
    <property type="match status" value="1"/>
</dbReference>
<organism evidence="9 10">
    <name type="scientific">Candidatus Borkfalkia ceftriaxoniphila</name>
    <dbReference type="NCBI Taxonomy" id="2508949"/>
    <lineage>
        <taxon>Bacteria</taxon>
        <taxon>Bacillati</taxon>
        <taxon>Bacillota</taxon>
        <taxon>Clostridia</taxon>
        <taxon>Christensenellales</taxon>
        <taxon>Christensenellaceae</taxon>
        <taxon>Candidatus Borkfalkia</taxon>
    </lineage>
</organism>
<evidence type="ECO:0000313" key="9">
    <source>
        <dbReference type="EMBL" id="RXZ61722.1"/>
    </source>
</evidence>
<evidence type="ECO:0000256" key="2">
    <source>
        <dbReference type="ARBA" id="ARBA00022491"/>
    </source>
</evidence>
<evidence type="ECO:0000313" key="10">
    <source>
        <dbReference type="Proteomes" id="UP000291269"/>
    </source>
</evidence>
<dbReference type="GO" id="GO:0003700">
    <property type="term" value="F:DNA-binding transcription factor activity"/>
    <property type="evidence" value="ECO:0007669"/>
    <property type="project" value="UniProtKB-UniRule"/>
</dbReference>
<reference evidence="9 10" key="1">
    <citation type="journal article" date="2019" name="Gut">
        <title>Antibiotics-induced monodominance of a novel gut bacterial order.</title>
        <authorList>
            <person name="Hildebrand F."/>
            <person name="Moitinho-Silva L."/>
            <person name="Blasche S."/>
            <person name="Jahn M.T."/>
            <person name="Gossmann T.I."/>
            <person name="Heuerta-Cepas J."/>
            <person name="Hercog R."/>
            <person name="Luetge M."/>
            <person name="Bahram M."/>
            <person name="Pryszlak A."/>
            <person name="Alves R.J."/>
            <person name="Waszak S.M."/>
            <person name="Zhu A."/>
            <person name="Ye L."/>
            <person name="Costea P.I."/>
            <person name="Aalvink S."/>
            <person name="Belzer C."/>
            <person name="Forslund S.K."/>
            <person name="Sunagawa S."/>
            <person name="Hentschel U."/>
            <person name="Merten C."/>
            <person name="Patil K.R."/>
            <person name="Benes V."/>
            <person name="Bork P."/>
        </authorList>
    </citation>
    <scope>NUCLEOTIDE SEQUENCE [LARGE SCALE GENOMIC DNA]</scope>
    <source>
        <strain evidence="9 10">HDS1380</strain>
    </source>
</reference>
<dbReference type="GO" id="GO:0045892">
    <property type="term" value="P:negative regulation of DNA-templated transcription"/>
    <property type="evidence" value="ECO:0007669"/>
    <property type="project" value="InterPro"/>
</dbReference>
<name>A0A4Q2KDY7_9FIRM</name>
<dbReference type="SMART" id="SM00881">
    <property type="entry name" value="CoA_binding"/>
    <property type="match status" value="1"/>
</dbReference>
<dbReference type="Proteomes" id="UP000291269">
    <property type="component" value="Unassembled WGS sequence"/>
</dbReference>
<accession>A0A4Q2KDY7</accession>
<dbReference type="AlphaFoldDB" id="A0A4Q2KDY7"/>
<keyword evidence="3 7" id="KW-0805">Transcription regulation</keyword>
<evidence type="ECO:0000256" key="3">
    <source>
        <dbReference type="ARBA" id="ARBA00023015"/>
    </source>
</evidence>
<evidence type="ECO:0000256" key="5">
    <source>
        <dbReference type="ARBA" id="ARBA00023125"/>
    </source>
</evidence>
<keyword evidence="10" id="KW-1185">Reference proteome</keyword>
<gene>
    <name evidence="7" type="primary">rex</name>
    <name evidence="9" type="ORF">ESZ91_04850</name>
</gene>
<dbReference type="InterPro" id="IPR036390">
    <property type="entry name" value="WH_DNA-bd_sf"/>
</dbReference>
<dbReference type="NCBIfam" id="NF003994">
    <property type="entry name" value="PRK05472.2-3"/>
    <property type="match status" value="1"/>
</dbReference>
<dbReference type="InterPro" id="IPR003781">
    <property type="entry name" value="CoA-bd"/>
</dbReference>
<dbReference type="OrthoDB" id="9784760at2"/>
<dbReference type="NCBIfam" id="NF003996">
    <property type="entry name" value="PRK05472.2-5"/>
    <property type="match status" value="1"/>
</dbReference>
<dbReference type="SUPFAM" id="SSF51735">
    <property type="entry name" value="NAD(P)-binding Rossmann-fold domains"/>
    <property type="match status" value="1"/>
</dbReference>
<dbReference type="PANTHER" id="PTHR35786">
    <property type="entry name" value="REDOX-SENSING TRANSCRIPTIONAL REPRESSOR REX"/>
    <property type="match status" value="1"/>
</dbReference>
<evidence type="ECO:0000256" key="7">
    <source>
        <dbReference type="HAMAP-Rule" id="MF_01131"/>
    </source>
</evidence>
<evidence type="ECO:0000256" key="4">
    <source>
        <dbReference type="ARBA" id="ARBA00023027"/>
    </source>
</evidence>
<keyword evidence="5 7" id="KW-0238">DNA-binding</keyword>
<comment type="subcellular location">
    <subcellularLocation>
        <location evidence="7">Cytoplasm</location>
    </subcellularLocation>
</comment>
<dbReference type="InterPro" id="IPR036291">
    <property type="entry name" value="NAD(P)-bd_dom_sf"/>
</dbReference>
<evidence type="ECO:0000256" key="1">
    <source>
        <dbReference type="ARBA" id="ARBA00022490"/>
    </source>
</evidence>
<evidence type="ECO:0000256" key="6">
    <source>
        <dbReference type="ARBA" id="ARBA00023163"/>
    </source>
</evidence>
<dbReference type="InterPro" id="IPR022876">
    <property type="entry name" value="Tscrpt_rep_Rex"/>
</dbReference>